<dbReference type="FunFam" id="3.40.50.720:FF:000084">
    <property type="entry name" value="Short-chain dehydrogenase reductase"/>
    <property type="match status" value="1"/>
</dbReference>
<dbReference type="Proteomes" id="UP000503017">
    <property type="component" value="Chromosome"/>
</dbReference>
<comment type="similarity">
    <text evidence="1">Belongs to the short-chain dehydrogenases/reductases (SDR) family.</text>
</comment>
<feature type="domain" description="Ketoreductase" evidence="2">
    <location>
        <begin position="4"/>
        <end position="172"/>
    </location>
</feature>
<evidence type="ECO:0000313" key="3">
    <source>
        <dbReference type="EMBL" id="QKD05182.1"/>
    </source>
</evidence>
<reference evidence="3 4" key="1">
    <citation type="submission" date="2018-10" db="EMBL/GenBank/DDBJ databases">
        <authorList>
            <person name="Perry B.J."/>
            <person name="Sullivan J.T."/>
            <person name="Murphy R.J.T."/>
            <person name="Ramsay J.P."/>
            <person name="Ronson C.W."/>
        </authorList>
    </citation>
    <scope>NUCLEOTIDE SEQUENCE [LARGE SCALE GENOMIC DNA]</scope>
    <source>
        <strain evidence="3 4">R88b</strain>
    </source>
</reference>
<dbReference type="InterPro" id="IPR036291">
    <property type="entry name" value="NAD(P)-bd_dom_sf"/>
</dbReference>
<evidence type="ECO:0000256" key="1">
    <source>
        <dbReference type="ARBA" id="ARBA00006484"/>
    </source>
</evidence>
<dbReference type="InterPro" id="IPR057326">
    <property type="entry name" value="KR_dom"/>
</dbReference>
<dbReference type="InterPro" id="IPR002347">
    <property type="entry name" value="SDR_fam"/>
</dbReference>
<dbReference type="PRINTS" id="PR00080">
    <property type="entry name" value="SDRFAMILY"/>
</dbReference>
<dbReference type="EMBL" id="CP033367">
    <property type="protein sequence ID" value="QKD05182.1"/>
    <property type="molecule type" value="Genomic_DNA"/>
</dbReference>
<dbReference type="AlphaFoldDB" id="A0A6M7WSB1"/>
<dbReference type="SUPFAM" id="SSF51735">
    <property type="entry name" value="NAD(P)-binding Rossmann-fold domains"/>
    <property type="match status" value="1"/>
</dbReference>
<dbReference type="GO" id="GO:0016616">
    <property type="term" value="F:oxidoreductase activity, acting on the CH-OH group of donors, NAD or NADP as acceptor"/>
    <property type="evidence" value="ECO:0007669"/>
    <property type="project" value="UniProtKB-ARBA"/>
</dbReference>
<evidence type="ECO:0000313" key="4">
    <source>
        <dbReference type="Proteomes" id="UP000503017"/>
    </source>
</evidence>
<accession>A0A6M7WSB1</accession>
<dbReference type="SMART" id="SM00822">
    <property type="entry name" value="PKS_KR"/>
    <property type="match status" value="1"/>
</dbReference>
<sequence>MSSGTIIVTGGAGGIGRAIAARLCKDGYRVVIADRDGAAAEAVAKATGCDFEVIDIGDEASVVAGVKAAAGRHGGLFGLVNNAGVHMQALVVETAVDDWDRIFRINSRGTFLMCREAARIMAAQQAGQMVNITTKLGFGNPFSSAYIASKNAIWGLTQCLAIEMASSGVRVNAVAPGHVGPGTGMEALFRQKADKLGKSWEDFEADVVATIPLHRWCKPEDVAGAVAWLMGPDASFVTGELINITGGFQAYAATPAADAVREAGLRGPSK</sequence>
<dbReference type="CDD" id="cd05233">
    <property type="entry name" value="SDR_c"/>
    <property type="match status" value="1"/>
</dbReference>
<dbReference type="Pfam" id="PF13561">
    <property type="entry name" value="adh_short_C2"/>
    <property type="match status" value="1"/>
</dbReference>
<gene>
    <name evidence="3" type="ORF">EB235_29925</name>
</gene>
<proteinExistence type="inferred from homology"/>
<dbReference type="RefSeq" id="WP_051429806.1">
    <property type="nucleotide sequence ID" value="NZ_CP033367.1"/>
</dbReference>
<organism evidence="3 4">
    <name type="scientific">Mesorhizobium loti R88b</name>
    <dbReference type="NCBI Taxonomy" id="935548"/>
    <lineage>
        <taxon>Bacteria</taxon>
        <taxon>Pseudomonadati</taxon>
        <taxon>Pseudomonadota</taxon>
        <taxon>Alphaproteobacteria</taxon>
        <taxon>Hyphomicrobiales</taxon>
        <taxon>Phyllobacteriaceae</taxon>
        <taxon>Mesorhizobium</taxon>
    </lineage>
</organism>
<dbReference type="Gene3D" id="3.40.50.720">
    <property type="entry name" value="NAD(P)-binding Rossmann-like Domain"/>
    <property type="match status" value="1"/>
</dbReference>
<dbReference type="PRINTS" id="PR00081">
    <property type="entry name" value="GDHRDH"/>
</dbReference>
<protein>
    <submittedName>
        <fullName evidence="3">SDR family oxidoreductase</fullName>
    </submittedName>
</protein>
<dbReference type="PANTHER" id="PTHR42760">
    <property type="entry name" value="SHORT-CHAIN DEHYDROGENASES/REDUCTASES FAMILY MEMBER"/>
    <property type="match status" value="1"/>
</dbReference>
<name>A0A6M7WSB1_RHILI</name>
<evidence type="ECO:0000259" key="2">
    <source>
        <dbReference type="SMART" id="SM00822"/>
    </source>
</evidence>